<keyword evidence="2 6" id="KW-0808">Transferase</keyword>
<keyword evidence="3 6" id="KW-0949">S-adenosyl-L-methionine</keyword>
<dbReference type="InterPro" id="IPR001525">
    <property type="entry name" value="C5_MeTfrase"/>
</dbReference>
<protein>
    <recommendedName>
        <fullName evidence="8">Cytosine-specific methyltransferase</fullName>
        <ecNumber evidence="8">2.1.1.37</ecNumber>
    </recommendedName>
</protein>
<dbReference type="InterPro" id="IPR050390">
    <property type="entry name" value="C5-Methyltransferase"/>
</dbReference>
<dbReference type="PRINTS" id="PR00105">
    <property type="entry name" value="C5METTRFRASE"/>
</dbReference>
<dbReference type="STRING" id="150146.SAMN05443667_11552"/>
<dbReference type="InterPro" id="IPR029063">
    <property type="entry name" value="SAM-dependent_MTases_sf"/>
</dbReference>
<dbReference type="InterPro" id="IPR031303">
    <property type="entry name" value="C5_meth_CS"/>
</dbReference>
<evidence type="ECO:0000313" key="9">
    <source>
        <dbReference type="EMBL" id="SEB01396.1"/>
    </source>
</evidence>
<dbReference type="PANTHER" id="PTHR10629">
    <property type="entry name" value="CYTOSINE-SPECIFIC METHYLTRANSFERASE"/>
    <property type="match status" value="1"/>
</dbReference>
<evidence type="ECO:0000256" key="2">
    <source>
        <dbReference type="ARBA" id="ARBA00022679"/>
    </source>
</evidence>
<dbReference type="AlphaFoldDB" id="A0A1H4FVP5"/>
<evidence type="ECO:0000256" key="3">
    <source>
        <dbReference type="ARBA" id="ARBA00022691"/>
    </source>
</evidence>
<dbReference type="Pfam" id="PF00145">
    <property type="entry name" value="DNA_methylase"/>
    <property type="match status" value="1"/>
</dbReference>
<dbReference type="Proteomes" id="UP000198951">
    <property type="component" value="Unassembled WGS sequence"/>
</dbReference>
<dbReference type="PROSITE" id="PS00095">
    <property type="entry name" value="C5_MTASE_2"/>
    <property type="match status" value="1"/>
</dbReference>
<dbReference type="EMBL" id="FNRD01000015">
    <property type="protein sequence ID" value="SEB01396.1"/>
    <property type="molecule type" value="Genomic_DNA"/>
</dbReference>
<dbReference type="GO" id="GO:0009307">
    <property type="term" value="P:DNA restriction-modification system"/>
    <property type="evidence" value="ECO:0007669"/>
    <property type="project" value="UniProtKB-KW"/>
</dbReference>
<dbReference type="Gene3D" id="3.90.120.10">
    <property type="entry name" value="DNA Methylase, subunit A, domain 2"/>
    <property type="match status" value="1"/>
</dbReference>
<dbReference type="GO" id="GO:0044027">
    <property type="term" value="P:negative regulation of gene expression via chromosomal CpG island methylation"/>
    <property type="evidence" value="ECO:0007669"/>
    <property type="project" value="TreeGrafter"/>
</dbReference>
<reference evidence="10" key="1">
    <citation type="submission" date="2016-10" db="EMBL/GenBank/DDBJ databases">
        <authorList>
            <person name="Varghese N."/>
            <person name="Submissions S."/>
        </authorList>
    </citation>
    <scope>NUCLEOTIDE SEQUENCE [LARGE SCALE GENOMIC DNA]</scope>
    <source>
        <strain evidence="10">DSM 22376</strain>
    </source>
</reference>
<dbReference type="PANTHER" id="PTHR10629:SF52">
    <property type="entry name" value="DNA (CYTOSINE-5)-METHYLTRANSFERASE 1"/>
    <property type="match status" value="1"/>
</dbReference>
<dbReference type="InterPro" id="IPR018117">
    <property type="entry name" value="C5_DNA_meth_AS"/>
</dbReference>
<dbReference type="GO" id="GO:0003886">
    <property type="term" value="F:DNA (cytosine-5-)-methyltransferase activity"/>
    <property type="evidence" value="ECO:0007669"/>
    <property type="project" value="UniProtKB-EC"/>
</dbReference>
<dbReference type="NCBIfam" id="TIGR00675">
    <property type="entry name" value="dcm"/>
    <property type="match status" value="1"/>
</dbReference>
<evidence type="ECO:0000256" key="1">
    <source>
        <dbReference type="ARBA" id="ARBA00022603"/>
    </source>
</evidence>
<gene>
    <name evidence="9" type="ORF">SAMN05443667_11552</name>
</gene>
<keyword evidence="10" id="KW-1185">Reference proteome</keyword>
<dbReference type="RefSeq" id="WP_176980651.1">
    <property type="nucleotide sequence ID" value="NZ_FNRD01000015.1"/>
</dbReference>
<dbReference type="PROSITE" id="PS00094">
    <property type="entry name" value="C5_MTASE_1"/>
    <property type="match status" value="1"/>
</dbReference>
<evidence type="ECO:0000256" key="5">
    <source>
        <dbReference type="ARBA" id="ARBA00047422"/>
    </source>
</evidence>
<accession>A0A1H4FVP5</accession>
<feature type="active site" evidence="6">
    <location>
        <position position="79"/>
    </location>
</feature>
<comment type="catalytic activity">
    <reaction evidence="5 8">
        <text>a 2'-deoxycytidine in DNA + S-adenosyl-L-methionine = a 5-methyl-2'-deoxycytidine in DNA + S-adenosyl-L-homocysteine + H(+)</text>
        <dbReference type="Rhea" id="RHEA:13681"/>
        <dbReference type="Rhea" id="RHEA-COMP:11369"/>
        <dbReference type="Rhea" id="RHEA-COMP:11370"/>
        <dbReference type="ChEBI" id="CHEBI:15378"/>
        <dbReference type="ChEBI" id="CHEBI:57856"/>
        <dbReference type="ChEBI" id="CHEBI:59789"/>
        <dbReference type="ChEBI" id="CHEBI:85452"/>
        <dbReference type="ChEBI" id="CHEBI:85454"/>
        <dbReference type="EC" id="2.1.1.37"/>
    </reaction>
</comment>
<organism evidence="9 10">
    <name type="scientific">Flavobacterium gillisiae</name>
    <dbReference type="NCBI Taxonomy" id="150146"/>
    <lineage>
        <taxon>Bacteria</taxon>
        <taxon>Pseudomonadati</taxon>
        <taxon>Bacteroidota</taxon>
        <taxon>Flavobacteriia</taxon>
        <taxon>Flavobacteriales</taxon>
        <taxon>Flavobacteriaceae</taxon>
        <taxon>Flavobacterium</taxon>
    </lineage>
</organism>
<dbReference type="EC" id="2.1.1.37" evidence="8"/>
<name>A0A1H4FVP5_9FLAO</name>
<dbReference type="CDD" id="cd00315">
    <property type="entry name" value="Cyt_C5_DNA_methylase"/>
    <property type="match status" value="1"/>
</dbReference>
<dbReference type="PROSITE" id="PS51679">
    <property type="entry name" value="SAM_MT_C5"/>
    <property type="match status" value="1"/>
</dbReference>
<evidence type="ECO:0000256" key="6">
    <source>
        <dbReference type="PROSITE-ProRule" id="PRU01016"/>
    </source>
</evidence>
<dbReference type="SUPFAM" id="SSF53335">
    <property type="entry name" value="S-adenosyl-L-methionine-dependent methyltransferases"/>
    <property type="match status" value="1"/>
</dbReference>
<sequence length="355" mass="40226">MNNLKIIDLFAGVGGLSQGFILNGFEVEFAIEYDKDIAESYKLNHPNSTVYAEDISNIDFHKLKDKHKKVDVIVGGPPCQGFSQKGKRLSIKDERNYLFQKFIDAVKIFKPKYFVLENVPNILTTANGFFKNEIIQGFEEIGYAVNAKTLNASDYGVPQNRRRAFFIGTLNEKMIEFPEPYDFKVTIKEAIYDLPFIESGEGIKVCDYREVEKISNYQKLLRKKSKVVHNHISTKHSKIAIERLKLIPVGKGKEVLPEEHRTKSIFSGTWTRLKEEGIAATITTRFDTPSSGLFTHPILNRCLTVREAARIQSFSDNFIFYGSKTCQMKQVGNAVPPLLASAVAKQILNDINNES</sequence>
<evidence type="ECO:0000256" key="8">
    <source>
        <dbReference type="RuleBase" id="RU000417"/>
    </source>
</evidence>
<proteinExistence type="inferred from homology"/>
<keyword evidence="1 6" id="KW-0489">Methyltransferase</keyword>
<dbReference type="GO" id="GO:0003677">
    <property type="term" value="F:DNA binding"/>
    <property type="evidence" value="ECO:0007669"/>
    <property type="project" value="TreeGrafter"/>
</dbReference>
<dbReference type="Gene3D" id="3.40.50.150">
    <property type="entry name" value="Vaccinia Virus protein VP39"/>
    <property type="match status" value="1"/>
</dbReference>
<keyword evidence="4" id="KW-0680">Restriction system</keyword>
<evidence type="ECO:0000256" key="7">
    <source>
        <dbReference type="RuleBase" id="RU000416"/>
    </source>
</evidence>
<comment type="similarity">
    <text evidence="6 7">Belongs to the class I-like SAM-binding methyltransferase superfamily. C5-methyltransferase family.</text>
</comment>
<evidence type="ECO:0000256" key="4">
    <source>
        <dbReference type="ARBA" id="ARBA00022747"/>
    </source>
</evidence>
<dbReference type="GO" id="GO:0032259">
    <property type="term" value="P:methylation"/>
    <property type="evidence" value="ECO:0007669"/>
    <property type="project" value="UniProtKB-KW"/>
</dbReference>
<evidence type="ECO:0000313" key="10">
    <source>
        <dbReference type="Proteomes" id="UP000198951"/>
    </source>
</evidence>